<dbReference type="GO" id="GO:0000976">
    <property type="term" value="F:transcription cis-regulatory region binding"/>
    <property type="evidence" value="ECO:0007669"/>
    <property type="project" value="TreeGrafter"/>
</dbReference>
<evidence type="ECO:0000256" key="4">
    <source>
        <dbReference type="PROSITE-ProRule" id="PRU00169"/>
    </source>
</evidence>
<dbReference type="SMART" id="SM00862">
    <property type="entry name" value="Trans_reg_C"/>
    <property type="match status" value="1"/>
</dbReference>
<dbReference type="STRING" id="305900.GV64_00465"/>
<comment type="caution">
    <text evidence="8">The sequence shown here is derived from an EMBL/GenBank/DDBJ whole genome shotgun (WGS) entry which is preliminary data.</text>
</comment>
<proteinExistence type="predicted"/>
<dbReference type="Gene3D" id="6.10.250.690">
    <property type="match status" value="1"/>
</dbReference>
<keyword evidence="3" id="KW-0804">Transcription</keyword>
<evidence type="ECO:0000256" key="3">
    <source>
        <dbReference type="ARBA" id="ARBA00023163"/>
    </source>
</evidence>
<dbReference type="PROSITE" id="PS51755">
    <property type="entry name" value="OMPR_PHOB"/>
    <property type="match status" value="1"/>
</dbReference>
<dbReference type="SMART" id="SM00448">
    <property type="entry name" value="REC"/>
    <property type="match status" value="1"/>
</dbReference>
<dbReference type="PROSITE" id="PS50110">
    <property type="entry name" value="RESPONSE_REGULATORY"/>
    <property type="match status" value="1"/>
</dbReference>
<dbReference type="PANTHER" id="PTHR48111:SF67">
    <property type="entry name" value="TRANSCRIPTIONAL REGULATORY PROTEIN TCTD"/>
    <property type="match status" value="1"/>
</dbReference>
<dbReference type="RefSeq" id="WP_020582678.1">
    <property type="nucleotide sequence ID" value="NZ_JOJP01000001.1"/>
</dbReference>
<dbReference type="Gene3D" id="3.40.50.2300">
    <property type="match status" value="1"/>
</dbReference>
<dbReference type="InterPro" id="IPR001867">
    <property type="entry name" value="OmpR/PhoB-type_DNA-bd"/>
</dbReference>
<dbReference type="Gene3D" id="1.10.10.10">
    <property type="entry name" value="Winged helix-like DNA-binding domain superfamily/Winged helix DNA-binding domain"/>
    <property type="match status" value="1"/>
</dbReference>
<dbReference type="AlphaFoldDB" id="A0A081K5I4"/>
<dbReference type="InterPro" id="IPR001789">
    <property type="entry name" value="Sig_transdc_resp-reg_receiver"/>
</dbReference>
<dbReference type="PANTHER" id="PTHR48111">
    <property type="entry name" value="REGULATOR OF RPOS"/>
    <property type="match status" value="1"/>
</dbReference>
<dbReference type="InterPro" id="IPR011006">
    <property type="entry name" value="CheY-like_superfamily"/>
</dbReference>
<gene>
    <name evidence="8" type="ORF">GV64_00465</name>
</gene>
<dbReference type="GO" id="GO:0000156">
    <property type="term" value="F:phosphorelay response regulator activity"/>
    <property type="evidence" value="ECO:0007669"/>
    <property type="project" value="TreeGrafter"/>
</dbReference>
<protein>
    <submittedName>
        <fullName evidence="8">XRE family transcriptional regulator</fullName>
    </submittedName>
</protein>
<dbReference type="CDD" id="cd00383">
    <property type="entry name" value="trans_reg_C"/>
    <property type="match status" value="1"/>
</dbReference>
<evidence type="ECO:0000313" key="9">
    <source>
        <dbReference type="Proteomes" id="UP000027997"/>
    </source>
</evidence>
<feature type="modified residue" description="4-aspartylphosphate" evidence="4">
    <location>
        <position position="53"/>
    </location>
</feature>
<evidence type="ECO:0000259" key="6">
    <source>
        <dbReference type="PROSITE" id="PS50110"/>
    </source>
</evidence>
<dbReference type="GO" id="GO:0032993">
    <property type="term" value="C:protein-DNA complex"/>
    <property type="evidence" value="ECO:0007669"/>
    <property type="project" value="TreeGrafter"/>
</dbReference>
<feature type="domain" description="OmpR/PhoB-type" evidence="7">
    <location>
        <begin position="129"/>
        <end position="223"/>
    </location>
</feature>
<reference evidence="8 9" key="1">
    <citation type="submission" date="2014-06" db="EMBL/GenBank/DDBJ databases">
        <title>Whole Genome Sequences of Three Symbiotic Endozoicomonas Bacteria.</title>
        <authorList>
            <person name="Neave M.J."/>
            <person name="Apprill A."/>
            <person name="Voolstra C.R."/>
        </authorList>
    </citation>
    <scope>NUCLEOTIDE SEQUENCE [LARGE SCALE GENOMIC DNA]</scope>
    <source>
        <strain evidence="8 9">DSM 22380</strain>
    </source>
</reference>
<keyword evidence="2 5" id="KW-0238">DNA-binding</keyword>
<dbReference type="Proteomes" id="UP000027997">
    <property type="component" value="Unassembled WGS sequence"/>
</dbReference>
<dbReference type="EMBL" id="JOJP01000001">
    <property type="protein sequence ID" value="KEI69410.1"/>
    <property type="molecule type" value="Genomic_DNA"/>
</dbReference>
<dbReference type="SUPFAM" id="SSF52172">
    <property type="entry name" value="CheY-like"/>
    <property type="match status" value="1"/>
</dbReference>
<dbReference type="Pfam" id="PF00072">
    <property type="entry name" value="Response_reg"/>
    <property type="match status" value="1"/>
</dbReference>
<dbReference type="InterPro" id="IPR036388">
    <property type="entry name" value="WH-like_DNA-bd_sf"/>
</dbReference>
<organism evidence="8 9">
    <name type="scientific">Endozoicomonas elysicola</name>
    <dbReference type="NCBI Taxonomy" id="305900"/>
    <lineage>
        <taxon>Bacteria</taxon>
        <taxon>Pseudomonadati</taxon>
        <taxon>Pseudomonadota</taxon>
        <taxon>Gammaproteobacteria</taxon>
        <taxon>Oceanospirillales</taxon>
        <taxon>Endozoicomonadaceae</taxon>
        <taxon>Endozoicomonas</taxon>
    </lineage>
</organism>
<accession>A0A081K5I4</accession>
<dbReference type="Pfam" id="PF00486">
    <property type="entry name" value="Trans_reg_C"/>
    <property type="match status" value="1"/>
</dbReference>
<keyword evidence="9" id="KW-1185">Reference proteome</keyword>
<dbReference type="GO" id="GO:0006355">
    <property type="term" value="P:regulation of DNA-templated transcription"/>
    <property type="evidence" value="ECO:0007669"/>
    <property type="project" value="InterPro"/>
</dbReference>
<name>A0A081K5I4_9GAMM</name>
<evidence type="ECO:0000259" key="7">
    <source>
        <dbReference type="PROSITE" id="PS51755"/>
    </source>
</evidence>
<dbReference type="InterPro" id="IPR039420">
    <property type="entry name" value="WalR-like"/>
</dbReference>
<dbReference type="GO" id="GO:0005829">
    <property type="term" value="C:cytosol"/>
    <property type="evidence" value="ECO:0007669"/>
    <property type="project" value="TreeGrafter"/>
</dbReference>
<dbReference type="eggNOG" id="COG0745">
    <property type="taxonomic scope" value="Bacteria"/>
</dbReference>
<sequence length="223" mass="24894">MNILLIEDDDLLARGIQSALADDNCSVTLATLARQALQIIRNPDSRPDLVILDLGLPDMDGVDLLQLIKGKQSDTATLPVLVLTARDTIGDKVLGLDSGADDYLTKPFDVEELQARLRVLERRLKPVSSDIMTVGSVSLDTTRYSVSVSNKTYSLPRREFALLRTLMNSPGRVFSREQLIDQMYEWDEEITSNSVDVHIHNIRKKTGSDFIRSIRGVGWLVVK</sequence>
<evidence type="ECO:0000256" key="2">
    <source>
        <dbReference type="ARBA" id="ARBA00023125"/>
    </source>
</evidence>
<feature type="domain" description="Response regulatory" evidence="6">
    <location>
        <begin position="2"/>
        <end position="121"/>
    </location>
</feature>
<keyword evidence="1" id="KW-0805">Transcription regulation</keyword>
<evidence type="ECO:0000256" key="5">
    <source>
        <dbReference type="PROSITE-ProRule" id="PRU01091"/>
    </source>
</evidence>
<evidence type="ECO:0000256" key="1">
    <source>
        <dbReference type="ARBA" id="ARBA00023015"/>
    </source>
</evidence>
<feature type="DNA-binding region" description="OmpR/PhoB-type" evidence="5">
    <location>
        <begin position="129"/>
        <end position="223"/>
    </location>
</feature>
<evidence type="ECO:0000313" key="8">
    <source>
        <dbReference type="EMBL" id="KEI69410.1"/>
    </source>
</evidence>
<keyword evidence="4" id="KW-0597">Phosphoprotein</keyword>